<keyword evidence="2" id="KW-1185">Reference proteome</keyword>
<dbReference type="Proteomes" id="UP000240042">
    <property type="component" value="Unassembled WGS sequence"/>
</dbReference>
<reference evidence="2" key="1">
    <citation type="submission" date="2016-10" db="EMBL/GenBank/DDBJ databases">
        <authorList>
            <person name="Varghese N."/>
            <person name="Submissions S."/>
        </authorList>
    </citation>
    <scope>NUCLEOTIDE SEQUENCE [LARGE SCALE GENOMIC DNA]</scope>
    <source>
        <strain evidence="2">ATCC 43811</strain>
    </source>
</reference>
<dbReference type="AlphaFoldDB" id="A0A1I1DBF9"/>
<name>A0A1I1DBF9_BREAD</name>
<proteinExistence type="predicted"/>
<dbReference type="STRING" id="34097.SAMN02745150_00329"/>
<organism evidence="1 2">
    <name type="scientific">Brevinema andersonii</name>
    <dbReference type="NCBI Taxonomy" id="34097"/>
    <lineage>
        <taxon>Bacteria</taxon>
        <taxon>Pseudomonadati</taxon>
        <taxon>Spirochaetota</taxon>
        <taxon>Spirochaetia</taxon>
        <taxon>Brevinematales</taxon>
        <taxon>Brevinemataceae</taxon>
        <taxon>Brevinema</taxon>
    </lineage>
</organism>
<dbReference type="RefSeq" id="WP_092317713.1">
    <property type="nucleotide sequence ID" value="NZ_FOKY01000001.1"/>
</dbReference>
<gene>
    <name evidence="1" type="ORF">SAMN02745150_00329</name>
</gene>
<dbReference type="EMBL" id="FOKY01000001">
    <property type="protein sequence ID" value="SFB70130.1"/>
    <property type="molecule type" value="Genomic_DNA"/>
</dbReference>
<protein>
    <submittedName>
        <fullName evidence="1">Uncharacterized protein</fullName>
    </submittedName>
</protein>
<evidence type="ECO:0000313" key="2">
    <source>
        <dbReference type="Proteomes" id="UP000240042"/>
    </source>
</evidence>
<evidence type="ECO:0000313" key="1">
    <source>
        <dbReference type="EMBL" id="SFB70130.1"/>
    </source>
</evidence>
<sequence>MLISLFSISCARQAKIPAPERAVPGPFVQFNYLSMFGKNPSYNEYFKINRSFAQTKLVKSATNITTTLIIDNDFNMLCVTRDSLTVKYTHPILFYYTNNKQAGGMRVNSKRIVVFPEFQLRDFYYSTNTELEFIQLLGEDFRAAEITARKLKKTTITQNEKPIEILPIELTINRVPPKQWRMVFYYDTYGWVILKEGFFKSKSPNYSSELITRKKETSS</sequence>
<accession>A0A1I1DBF9</accession>